<dbReference type="Proteomes" id="UP000531216">
    <property type="component" value="Unassembled WGS sequence"/>
</dbReference>
<dbReference type="InterPro" id="IPR001387">
    <property type="entry name" value="Cro/C1-type_HTH"/>
</dbReference>
<dbReference type="Gene3D" id="1.10.260.40">
    <property type="entry name" value="lambda repressor-like DNA-binding domains"/>
    <property type="match status" value="1"/>
</dbReference>
<name>A0A7W6BYJ0_9HYPH</name>
<sequence>MTQPDPTDVHVGRIIRARRMAKGLTLGQLAHGIGVSHQQVHEYEKGANRVSASTLYRMAGVLGITPDAFFHDLSTPMPPPAPPVESRPG</sequence>
<proteinExistence type="predicted"/>
<dbReference type="Pfam" id="PF01381">
    <property type="entry name" value="HTH_3"/>
    <property type="match status" value="1"/>
</dbReference>
<dbReference type="PROSITE" id="PS50943">
    <property type="entry name" value="HTH_CROC1"/>
    <property type="match status" value="1"/>
</dbReference>
<dbReference type="OrthoDB" id="9797172at2"/>
<dbReference type="SMART" id="SM00530">
    <property type="entry name" value="HTH_XRE"/>
    <property type="match status" value="1"/>
</dbReference>
<reference evidence="2 3" key="1">
    <citation type="submission" date="2020-08" db="EMBL/GenBank/DDBJ databases">
        <title>Genomic Encyclopedia of Type Strains, Phase IV (KMG-IV): sequencing the most valuable type-strain genomes for metagenomic binning, comparative biology and taxonomic classification.</title>
        <authorList>
            <person name="Goeker M."/>
        </authorList>
    </citation>
    <scope>NUCLEOTIDE SEQUENCE [LARGE SCALE GENOMIC DNA]</scope>
    <source>
        <strain evidence="2 3">DSM 25024</strain>
    </source>
</reference>
<feature type="domain" description="HTH cro/C1-type" evidence="1">
    <location>
        <begin position="15"/>
        <end position="69"/>
    </location>
</feature>
<evidence type="ECO:0000313" key="2">
    <source>
        <dbReference type="EMBL" id="MBB3937105.1"/>
    </source>
</evidence>
<protein>
    <submittedName>
        <fullName evidence="2">Transcriptional regulator with XRE-family HTH domain</fullName>
    </submittedName>
</protein>
<dbReference type="GO" id="GO:0003677">
    <property type="term" value="F:DNA binding"/>
    <property type="evidence" value="ECO:0007669"/>
    <property type="project" value="InterPro"/>
</dbReference>
<dbReference type="CDD" id="cd00093">
    <property type="entry name" value="HTH_XRE"/>
    <property type="match status" value="1"/>
</dbReference>
<evidence type="ECO:0000259" key="1">
    <source>
        <dbReference type="PROSITE" id="PS50943"/>
    </source>
</evidence>
<comment type="caution">
    <text evidence="2">The sequence shown here is derived from an EMBL/GenBank/DDBJ whole genome shotgun (WGS) entry which is preliminary data.</text>
</comment>
<accession>A0A7W6BYJ0</accession>
<evidence type="ECO:0000313" key="3">
    <source>
        <dbReference type="Proteomes" id="UP000531216"/>
    </source>
</evidence>
<organism evidence="2 3">
    <name type="scientific">Aureimonas phyllosphaerae</name>
    <dbReference type="NCBI Taxonomy" id="1166078"/>
    <lineage>
        <taxon>Bacteria</taxon>
        <taxon>Pseudomonadati</taxon>
        <taxon>Pseudomonadota</taxon>
        <taxon>Alphaproteobacteria</taxon>
        <taxon>Hyphomicrobiales</taxon>
        <taxon>Aurantimonadaceae</taxon>
        <taxon>Aureimonas</taxon>
    </lineage>
</organism>
<keyword evidence="3" id="KW-1185">Reference proteome</keyword>
<dbReference type="EMBL" id="JACIDO010000006">
    <property type="protein sequence ID" value="MBB3937105.1"/>
    <property type="molecule type" value="Genomic_DNA"/>
</dbReference>
<gene>
    <name evidence="2" type="ORF">GGR05_003270</name>
</gene>
<dbReference type="SUPFAM" id="SSF47413">
    <property type="entry name" value="lambda repressor-like DNA-binding domains"/>
    <property type="match status" value="1"/>
</dbReference>
<dbReference type="RefSeq" id="WP_090965487.1">
    <property type="nucleotide sequence ID" value="NZ_FOOA01000018.1"/>
</dbReference>
<dbReference type="InterPro" id="IPR010982">
    <property type="entry name" value="Lambda_DNA-bd_dom_sf"/>
</dbReference>
<dbReference type="AlphaFoldDB" id="A0A7W6BYJ0"/>